<dbReference type="OrthoDB" id="6381121at2759"/>
<protein>
    <recommendedName>
        <fullName evidence="4">Aconitase/3-isopropylmalate dehydratase large subunit alpha/beta/alpha domain-containing protein</fullName>
    </recommendedName>
</protein>
<dbReference type="PRINTS" id="PR00415">
    <property type="entry name" value="ACONITASE"/>
</dbReference>
<dbReference type="InterPro" id="IPR015931">
    <property type="entry name" value="Acnase/IPM_dHydase_lsu_aba_1/3"/>
</dbReference>
<name>A0A7R9C4D7_9CRUS</name>
<evidence type="ECO:0000256" key="3">
    <source>
        <dbReference type="ARBA" id="ARBA00023014"/>
    </source>
</evidence>
<keyword evidence="6" id="KW-1185">Reference proteome</keyword>
<dbReference type="EMBL" id="CAJPEX010028065">
    <property type="protein sequence ID" value="CAG0926051.1"/>
    <property type="molecule type" value="Genomic_DNA"/>
</dbReference>
<evidence type="ECO:0000256" key="2">
    <source>
        <dbReference type="ARBA" id="ARBA00023004"/>
    </source>
</evidence>
<sequence length="94" mass="10397">MRNFNHCLFSPDSLSKNEEIEYRKNKWGAKALKNLTIVLPGSGIVHQANLEFLARVVFDNEEDCLLYCNSLVGTDSHTTMINGLGVLGWGVGGK</sequence>
<evidence type="ECO:0000259" key="4">
    <source>
        <dbReference type="Pfam" id="PF00330"/>
    </source>
</evidence>
<dbReference type="AlphaFoldDB" id="A0A7R9C4D7"/>
<dbReference type="InterPro" id="IPR006249">
    <property type="entry name" value="Aconitase/IRP2"/>
</dbReference>
<gene>
    <name evidence="5" type="ORF">NMOB1V02_LOCUS13501</name>
</gene>
<evidence type="ECO:0000313" key="5">
    <source>
        <dbReference type="EMBL" id="CAD7285899.1"/>
    </source>
</evidence>
<reference evidence="5" key="1">
    <citation type="submission" date="2020-11" db="EMBL/GenBank/DDBJ databases">
        <authorList>
            <person name="Tran Van P."/>
        </authorList>
    </citation>
    <scope>NUCLEOTIDE SEQUENCE</scope>
</reference>
<keyword evidence="1" id="KW-0479">Metal-binding</keyword>
<dbReference type="EMBL" id="OA910102">
    <property type="protein sequence ID" value="CAD7285899.1"/>
    <property type="molecule type" value="Genomic_DNA"/>
</dbReference>
<dbReference type="Proteomes" id="UP000678499">
    <property type="component" value="Unassembled WGS sequence"/>
</dbReference>
<keyword evidence="2" id="KW-0408">Iron</keyword>
<evidence type="ECO:0000313" key="6">
    <source>
        <dbReference type="Proteomes" id="UP000678499"/>
    </source>
</evidence>
<dbReference type="Pfam" id="PF00330">
    <property type="entry name" value="Aconitase"/>
    <property type="match status" value="1"/>
</dbReference>
<feature type="domain" description="Aconitase/3-isopropylmalate dehydratase large subunit alpha/beta/alpha" evidence="4">
    <location>
        <begin position="19"/>
        <end position="93"/>
    </location>
</feature>
<dbReference type="InterPro" id="IPR001030">
    <property type="entry name" value="Acoase/IPM_deHydtase_lsu_aba"/>
</dbReference>
<keyword evidence="3" id="KW-0411">Iron-sulfur</keyword>
<dbReference type="InterPro" id="IPR036008">
    <property type="entry name" value="Aconitase_4Fe-4S_dom"/>
</dbReference>
<proteinExistence type="predicted"/>
<dbReference type="PANTHER" id="PTHR11670">
    <property type="entry name" value="ACONITASE/IRON-RESPONSIVE ELEMENT FAMILY MEMBER"/>
    <property type="match status" value="1"/>
</dbReference>
<dbReference type="GO" id="GO:0046872">
    <property type="term" value="F:metal ion binding"/>
    <property type="evidence" value="ECO:0007669"/>
    <property type="project" value="UniProtKB-KW"/>
</dbReference>
<dbReference type="Gene3D" id="3.30.499.10">
    <property type="entry name" value="Aconitase, domain 3"/>
    <property type="match status" value="1"/>
</dbReference>
<dbReference type="SUPFAM" id="SSF53732">
    <property type="entry name" value="Aconitase iron-sulfur domain"/>
    <property type="match status" value="1"/>
</dbReference>
<evidence type="ECO:0000256" key="1">
    <source>
        <dbReference type="ARBA" id="ARBA00022723"/>
    </source>
</evidence>
<feature type="non-terminal residue" evidence="5">
    <location>
        <position position="1"/>
    </location>
</feature>
<organism evidence="5">
    <name type="scientific">Notodromas monacha</name>
    <dbReference type="NCBI Taxonomy" id="399045"/>
    <lineage>
        <taxon>Eukaryota</taxon>
        <taxon>Metazoa</taxon>
        <taxon>Ecdysozoa</taxon>
        <taxon>Arthropoda</taxon>
        <taxon>Crustacea</taxon>
        <taxon>Oligostraca</taxon>
        <taxon>Ostracoda</taxon>
        <taxon>Podocopa</taxon>
        <taxon>Podocopida</taxon>
        <taxon>Cypridocopina</taxon>
        <taxon>Cypridoidea</taxon>
        <taxon>Cyprididae</taxon>
        <taxon>Notodromas</taxon>
    </lineage>
</organism>
<dbReference type="GO" id="GO:0051536">
    <property type="term" value="F:iron-sulfur cluster binding"/>
    <property type="evidence" value="ECO:0007669"/>
    <property type="project" value="UniProtKB-KW"/>
</dbReference>
<accession>A0A7R9C4D7</accession>